<evidence type="ECO:0000313" key="3">
    <source>
        <dbReference type="Proteomes" id="UP000321234"/>
    </source>
</evidence>
<reference evidence="2 3" key="1">
    <citation type="submission" date="2019-07" db="EMBL/GenBank/DDBJ databases">
        <title>Quadrisphaera sp. strain DD2A genome sequencing and assembly.</title>
        <authorList>
            <person name="Kim I."/>
        </authorList>
    </citation>
    <scope>NUCLEOTIDE SEQUENCE [LARGE SCALE GENOMIC DNA]</scope>
    <source>
        <strain evidence="2 3">DD2A</strain>
    </source>
</reference>
<organism evidence="2 3">
    <name type="scientific">Quadrisphaera setariae</name>
    <dbReference type="NCBI Taxonomy" id="2593304"/>
    <lineage>
        <taxon>Bacteria</taxon>
        <taxon>Bacillati</taxon>
        <taxon>Actinomycetota</taxon>
        <taxon>Actinomycetes</taxon>
        <taxon>Kineosporiales</taxon>
        <taxon>Kineosporiaceae</taxon>
        <taxon>Quadrisphaera</taxon>
    </lineage>
</organism>
<dbReference type="AlphaFoldDB" id="A0A5C8Z7Y3"/>
<keyword evidence="3" id="KW-1185">Reference proteome</keyword>
<dbReference type="PANTHER" id="PTHR43649">
    <property type="entry name" value="ARABINOSE-BINDING PROTEIN-RELATED"/>
    <property type="match status" value="1"/>
</dbReference>
<accession>A0A5C8Z7Y3</accession>
<dbReference type="OrthoDB" id="2510110at2"/>
<name>A0A5C8Z7Y3_9ACTN</name>
<dbReference type="InterPro" id="IPR050490">
    <property type="entry name" value="Bact_solute-bd_prot1"/>
</dbReference>
<proteinExistence type="predicted"/>
<sequence length="456" mass="48152">MFPSSTTTTPVRRSGRRIAALAAGALLALSAAGCATNGGTDPGAAATTEAQSADSPITVWVDATRAPAAEAFQKANPDIPIKVETYDGSSGGSNSFKTKMALFDQSGSGWPDVVFSSQNNDASWASQSQGGKQAFAADLSSGVVPKETLDQFTKGSLDVCTVDGKVYCLRNDLAQEVLWYDKSLMDQFGYQVPKTWEEYQALGQKVAKEHPGYIIGGAGDSFDGQIYMWSAKCEAGKLDSATSISVDVTSDQCKAAASLLDDGIKNKYLSTVSVFTPEFVQQYSGKVLMLPGPAWYGGALFNNPESLNIPKGQMGIGDPMAWGSGPAVTGNVGGGTWFVSSHSRNTEAASKFVQFVTTDDSYQVDQAPGYPAYAPAAEKWLAKQAASGYYATSMDALTNAAPLVWSDWSAPSFSQESVWSKTVTPVITSGGSVLDTLPTWQTAIENEAKVNGYTVK</sequence>
<feature type="chain" id="PRO_5039685473" evidence="1">
    <location>
        <begin position="36"/>
        <end position="456"/>
    </location>
</feature>
<dbReference type="Gene3D" id="3.40.190.10">
    <property type="entry name" value="Periplasmic binding protein-like II"/>
    <property type="match status" value="1"/>
</dbReference>
<dbReference type="SUPFAM" id="SSF53850">
    <property type="entry name" value="Periplasmic binding protein-like II"/>
    <property type="match status" value="1"/>
</dbReference>
<dbReference type="Proteomes" id="UP000321234">
    <property type="component" value="Unassembled WGS sequence"/>
</dbReference>
<evidence type="ECO:0000313" key="2">
    <source>
        <dbReference type="EMBL" id="TXR52956.1"/>
    </source>
</evidence>
<dbReference type="InterPro" id="IPR006059">
    <property type="entry name" value="SBP"/>
</dbReference>
<evidence type="ECO:0000256" key="1">
    <source>
        <dbReference type="SAM" id="SignalP"/>
    </source>
</evidence>
<dbReference type="Pfam" id="PF01547">
    <property type="entry name" value="SBP_bac_1"/>
    <property type="match status" value="1"/>
</dbReference>
<protein>
    <submittedName>
        <fullName evidence="2">Extracellular solute-binding protein</fullName>
    </submittedName>
</protein>
<feature type="signal peptide" evidence="1">
    <location>
        <begin position="1"/>
        <end position="35"/>
    </location>
</feature>
<keyword evidence="1" id="KW-0732">Signal</keyword>
<comment type="caution">
    <text evidence="2">The sequence shown here is derived from an EMBL/GenBank/DDBJ whole genome shotgun (WGS) entry which is preliminary data.</text>
</comment>
<dbReference type="RefSeq" id="WP_147927723.1">
    <property type="nucleotide sequence ID" value="NZ_VKAC01000011.1"/>
</dbReference>
<dbReference type="EMBL" id="VKAC01000011">
    <property type="protein sequence ID" value="TXR52956.1"/>
    <property type="molecule type" value="Genomic_DNA"/>
</dbReference>
<dbReference type="PANTHER" id="PTHR43649:SF12">
    <property type="entry name" value="DIACETYLCHITOBIOSE BINDING PROTEIN DASA"/>
    <property type="match status" value="1"/>
</dbReference>
<gene>
    <name evidence="2" type="ORF">FMM08_17910</name>
</gene>